<organism evidence="1 2">
    <name type="scientific">Rhizobium aquaticum</name>
    <dbReference type="NCBI Taxonomy" id="1549636"/>
    <lineage>
        <taxon>Bacteria</taxon>
        <taxon>Pseudomonadati</taxon>
        <taxon>Pseudomonadota</taxon>
        <taxon>Alphaproteobacteria</taxon>
        <taxon>Hyphomicrobiales</taxon>
        <taxon>Rhizobiaceae</taxon>
        <taxon>Rhizobium/Agrobacterium group</taxon>
        <taxon>Rhizobium</taxon>
    </lineage>
</organism>
<accession>A0ABV2J1Y7</accession>
<sequence>MTSFATDHLKRPLPAGAPITYWQLGSTAEARYDVPDQPMKGEMDPFFFLTKHKNFIPHEYPCRTAFGVERRGKRPEVTGEFALSRFWLPFGSPRVDLSGFWFRPTVIGTWARTCIEAASAGEAVLRLGTCGGAILFVNGADVGFMADYVRNLEAKKDFTVSLKAGLNEISVFFDDLAERDARYFFQMDYVSGPSAEQALPVPGKAATAASIEAALDDMHFEKPVYRAGDVALVTGAALPVSAEAHVTIEGDFMSREEPMRLALTLNAGQSRLSLGEASALPSDFRHFHVSLTADGFSAARVFGVEICHAERQGAAGADLAARITETLAEISEFGEPDNVMALARLASGRYGAKTDEMIAATLPTIVDCHDCADFALVPLLWCRTAYGQHIGKDVVAKIDEAILSYRYWMDEPGNDVQWYFSENHALLFHTACYLAGALHPEARFARSGRLGSEQSAVGLARVRAWLDHFEKWEMAEFNSAPYFPIDLKGLTALFALAPDADVRERARKAIVRLVTVVARSAHHGILTGAQGRSYEHTLRAAGSLELSGIARLIWGKGNYGRRVHALPQMAISLRDHGLEIPADLAAVAGWRSPEGQEWVFAQGENRIAKLYHYKTAHYAIGTAAHYRWNEWGYQETVLQLRLGENADAQIWINHPGETIHSGYGRPSYWGGSGTLPRLHHYRGLAVLIFNCAAEQPGFSHAWFPRQEFDAASVKGDVAVARSGQGMVLLKGSSPFADVETGPTAGNELRIDGHRTAWIVRLDDRGSEQDFAARFGALAISEGADGVLTIQDPEYGKVLCHADGRTEAEGRVLNPADWSVEGKATNMTHGG</sequence>
<gene>
    <name evidence="1" type="ORF">ABID16_003115</name>
</gene>
<dbReference type="Proteomes" id="UP001549047">
    <property type="component" value="Unassembled WGS sequence"/>
</dbReference>
<keyword evidence="2" id="KW-1185">Reference proteome</keyword>
<proteinExistence type="predicted"/>
<evidence type="ECO:0000313" key="2">
    <source>
        <dbReference type="Proteomes" id="UP001549047"/>
    </source>
</evidence>
<comment type="caution">
    <text evidence="1">The sequence shown here is derived from an EMBL/GenBank/DDBJ whole genome shotgun (WGS) entry which is preliminary data.</text>
</comment>
<dbReference type="RefSeq" id="WP_354557267.1">
    <property type="nucleotide sequence ID" value="NZ_JBEPMB010000005.1"/>
</dbReference>
<name>A0ABV2J1Y7_9HYPH</name>
<dbReference type="EMBL" id="JBEPMB010000005">
    <property type="protein sequence ID" value="MET3614772.1"/>
    <property type="molecule type" value="Genomic_DNA"/>
</dbReference>
<evidence type="ECO:0000313" key="1">
    <source>
        <dbReference type="EMBL" id="MET3614772.1"/>
    </source>
</evidence>
<protein>
    <submittedName>
        <fullName evidence="1">Uncharacterized protein</fullName>
    </submittedName>
</protein>
<reference evidence="1 2" key="1">
    <citation type="submission" date="2024-06" db="EMBL/GenBank/DDBJ databases">
        <title>Genomic Encyclopedia of Type Strains, Phase IV (KMG-IV): sequencing the most valuable type-strain genomes for metagenomic binning, comparative biology and taxonomic classification.</title>
        <authorList>
            <person name="Goeker M."/>
        </authorList>
    </citation>
    <scope>NUCLEOTIDE SEQUENCE [LARGE SCALE GENOMIC DNA]</scope>
    <source>
        <strain evidence="1 2">DSM 29780</strain>
    </source>
</reference>